<dbReference type="GO" id="GO:0016042">
    <property type="term" value="P:lipid catabolic process"/>
    <property type="evidence" value="ECO:0007669"/>
    <property type="project" value="UniProtKB-KW"/>
</dbReference>
<dbReference type="Proteomes" id="UP001155241">
    <property type="component" value="Unassembled WGS sequence"/>
</dbReference>
<dbReference type="PANTHER" id="PTHR10272">
    <property type="entry name" value="PLATELET-ACTIVATING FACTOR ACETYLHYDROLASE"/>
    <property type="match status" value="1"/>
</dbReference>
<keyword evidence="1" id="KW-0378">Hydrolase</keyword>
<sequence>MKSFAFKFLTTFVALLLARATLATEYDPLQVDTTNLPEPINLTVQDTKRDREIPLRVYLPASGEAAPVLLFSHGLGGSRMNNPYLGEHWAGRGYAVVFVQHAGSDETVWRDARPLRRMAAMRSAASGENFMLRVQDIPAVLDRLAQWNEGTNATAEAKPLTGRLDLQHVGMSGHSFGAMTTQAVAGQAFLGREPLPRWSCPGCC</sequence>
<evidence type="ECO:0000256" key="1">
    <source>
        <dbReference type="ARBA" id="ARBA00022801"/>
    </source>
</evidence>
<protein>
    <recommendedName>
        <fullName evidence="7">Platelet-activating factor acetylhydrolase</fullName>
    </recommendedName>
</protein>
<dbReference type="PANTHER" id="PTHR10272:SF0">
    <property type="entry name" value="PLATELET-ACTIVATING FACTOR ACETYLHYDROLASE"/>
    <property type="match status" value="1"/>
</dbReference>
<dbReference type="InterPro" id="IPR029058">
    <property type="entry name" value="AB_hydrolase_fold"/>
</dbReference>
<dbReference type="GO" id="GO:0003847">
    <property type="term" value="F:1-alkyl-2-acetylglycerophosphocholine esterase activity"/>
    <property type="evidence" value="ECO:0007669"/>
    <property type="project" value="TreeGrafter"/>
</dbReference>
<gene>
    <name evidence="5" type="ORF">NG895_26895</name>
</gene>
<feature type="chain" id="PRO_5040854310" description="Platelet-activating factor acetylhydrolase" evidence="4">
    <location>
        <begin position="24"/>
        <end position="204"/>
    </location>
</feature>
<reference evidence="5" key="1">
    <citation type="submission" date="2022-06" db="EMBL/GenBank/DDBJ databases">
        <title>Aeoliella straminimaris, a novel planctomycete from sediments.</title>
        <authorList>
            <person name="Vitorino I.R."/>
            <person name="Lage O.M."/>
        </authorList>
    </citation>
    <scope>NUCLEOTIDE SEQUENCE</scope>
    <source>
        <strain evidence="5">ICT_H6.2</strain>
    </source>
</reference>
<dbReference type="RefSeq" id="WP_252855658.1">
    <property type="nucleotide sequence ID" value="NZ_JAMXLR010000092.1"/>
</dbReference>
<dbReference type="SUPFAM" id="SSF53474">
    <property type="entry name" value="alpha/beta-Hydrolases"/>
    <property type="match status" value="1"/>
</dbReference>
<dbReference type="Pfam" id="PF03403">
    <property type="entry name" value="PAF-AH_p_II"/>
    <property type="match status" value="1"/>
</dbReference>
<keyword evidence="6" id="KW-1185">Reference proteome</keyword>
<evidence type="ECO:0008006" key="7">
    <source>
        <dbReference type="Google" id="ProtNLM"/>
    </source>
</evidence>
<accession>A0A9X2JK31</accession>
<keyword evidence="3" id="KW-0443">Lipid metabolism</keyword>
<proteinExistence type="predicted"/>
<evidence type="ECO:0000313" key="5">
    <source>
        <dbReference type="EMBL" id="MCO6047548.1"/>
    </source>
</evidence>
<dbReference type="Gene3D" id="3.40.50.1820">
    <property type="entry name" value="alpha/beta hydrolase"/>
    <property type="match status" value="1"/>
</dbReference>
<keyword evidence="4" id="KW-0732">Signal</keyword>
<dbReference type="EMBL" id="JAMXLR010000092">
    <property type="protein sequence ID" value="MCO6047548.1"/>
    <property type="molecule type" value="Genomic_DNA"/>
</dbReference>
<comment type="caution">
    <text evidence="5">The sequence shown here is derived from an EMBL/GenBank/DDBJ whole genome shotgun (WGS) entry which is preliminary data.</text>
</comment>
<evidence type="ECO:0000256" key="3">
    <source>
        <dbReference type="ARBA" id="ARBA00023098"/>
    </source>
</evidence>
<organism evidence="5 6">
    <name type="scientific">Aeoliella straminimaris</name>
    <dbReference type="NCBI Taxonomy" id="2954799"/>
    <lineage>
        <taxon>Bacteria</taxon>
        <taxon>Pseudomonadati</taxon>
        <taxon>Planctomycetota</taxon>
        <taxon>Planctomycetia</taxon>
        <taxon>Pirellulales</taxon>
        <taxon>Lacipirellulaceae</taxon>
        <taxon>Aeoliella</taxon>
    </lineage>
</organism>
<feature type="signal peptide" evidence="4">
    <location>
        <begin position="1"/>
        <end position="23"/>
    </location>
</feature>
<evidence type="ECO:0000256" key="4">
    <source>
        <dbReference type="SAM" id="SignalP"/>
    </source>
</evidence>
<evidence type="ECO:0000313" key="6">
    <source>
        <dbReference type="Proteomes" id="UP001155241"/>
    </source>
</evidence>
<dbReference type="AlphaFoldDB" id="A0A9X2JK31"/>
<name>A0A9X2JK31_9BACT</name>
<keyword evidence="2" id="KW-0442">Lipid degradation</keyword>
<evidence type="ECO:0000256" key="2">
    <source>
        <dbReference type="ARBA" id="ARBA00022963"/>
    </source>
</evidence>